<dbReference type="AlphaFoldDB" id="A0A5A7PKJ5"/>
<feature type="transmembrane region" description="Helical" evidence="1">
    <location>
        <begin position="75"/>
        <end position="93"/>
    </location>
</feature>
<dbReference type="Proteomes" id="UP000325081">
    <property type="component" value="Unassembled WGS sequence"/>
</dbReference>
<sequence>MTHPCDHLNEILSAAAADILFQPPVSTLNAVVFHTDDVIKVANKYGSKLHDPSFAPPTSSKIDLIHSKSRYPTPFTILATLLILLTSLLSGISSGRFPATPARSEYIRGAPSLSTPPEASASRAPKATPWPAWIQNLTIVSMSTICFIFTSVSTRSPACMLAATASRFSRFARKVVSMQLRSAAVCSFSILSSLSTP</sequence>
<accession>A0A5A7PKJ5</accession>
<evidence type="ECO:0000256" key="1">
    <source>
        <dbReference type="SAM" id="Phobius"/>
    </source>
</evidence>
<organism evidence="2 3">
    <name type="scientific">Striga asiatica</name>
    <name type="common">Asiatic witchweed</name>
    <name type="synonym">Buchnera asiatica</name>
    <dbReference type="NCBI Taxonomy" id="4170"/>
    <lineage>
        <taxon>Eukaryota</taxon>
        <taxon>Viridiplantae</taxon>
        <taxon>Streptophyta</taxon>
        <taxon>Embryophyta</taxon>
        <taxon>Tracheophyta</taxon>
        <taxon>Spermatophyta</taxon>
        <taxon>Magnoliopsida</taxon>
        <taxon>eudicotyledons</taxon>
        <taxon>Gunneridae</taxon>
        <taxon>Pentapetalae</taxon>
        <taxon>asterids</taxon>
        <taxon>lamiids</taxon>
        <taxon>Lamiales</taxon>
        <taxon>Orobanchaceae</taxon>
        <taxon>Buchnereae</taxon>
        <taxon>Striga</taxon>
    </lineage>
</organism>
<feature type="transmembrane region" description="Helical" evidence="1">
    <location>
        <begin position="133"/>
        <end position="154"/>
    </location>
</feature>
<reference evidence="3" key="1">
    <citation type="journal article" date="2019" name="Curr. Biol.">
        <title>Genome Sequence of Striga asiatica Provides Insight into the Evolution of Plant Parasitism.</title>
        <authorList>
            <person name="Yoshida S."/>
            <person name="Kim S."/>
            <person name="Wafula E.K."/>
            <person name="Tanskanen J."/>
            <person name="Kim Y.M."/>
            <person name="Honaas L."/>
            <person name="Yang Z."/>
            <person name="Spallek T."/>
            <person name="Conn C.E."/>
            <person name="Ichihashi Y."/>
            <person name="Cheong K."/>
            <person name="Cui S."/>
            <person name="Der J.P."/>
            <person name="Gundlach H."/>
            <person name="Jiao Y."/>
            <person name="Hori C."/>
            <person name="Ishida J.K."/>
            <person name="Kasahara H."/>
            <person name="Kiba T."/>
            <person name="Kim M.S."/>
            <person name="Koo N."/>
            <person name="Laohavisit A."/>
            <person name="Lee Y.H."/>
            <person name="Lumba S."/>
            <person name="McCourt P."/>
            <person name="Mortimer J.C."/>
            <person name="Mutuku J.M."/>
            <person name="Nomura T."/>
            <person name="Sasaki-Sekimoto Y."/>
            <person name="Seto Y."/>
            <person name="Wang Y."/>
            <person name="Wakatake T."/>
            <person name="Sakakibara H."/>
            <person name="Demura T."/>
            <person name="Yamaguchi S."/>
            <person name="Yoneyama K."/>
            <person name="Manabe R.I."/>
            <person name="Nelson D.C."/>
            <person name="Schulman A.H."/>
            <person name="Timko M.P."/>
            <person name="dePamphilis C.W."/>
            <person name="Choi D."/>
            <person name="Shirasu K."/>
        </authorList>
    </citation>
    <scope>NUCLEOTIDE SEQUENCE [LARGE SCALE GENOMIC DNA]</scope>
    <source>
        <strain evidence="3">cv. UVA1</strain>
    </source>
</reference>
<protein>
    <submittedName>
        <fullName evidence="2">Alpha/beta-Hydrolases superfamily protein</fullName>
    </submittedName>
</protein>
<evidence type="ECO:0000313" key="2">
    <source>
        <dbReference type="EMBL" id="GER33168.1"/>
    </source>
</evidence>
<keyword evidence="1" id="KW-0472">Membrane</keyword>
<comment type="caution">
    <text evidence="2">The sequence shown here is derived from an EMBL/GenBank/DDBJ whole genome shotgun (WGS) entry which is preliminary data.</text>
</comment>
<evidence type="ECO:0000313" key="3">
    <source>
        <dbReference type="Proteomes" id="UP000325081"/>
    </source>
</evidence>
<keyword evidence="1" id="KW-0812">Transmembrane</keyword>
<keyword evidence="1" id="KW-1133">Transmembrane helix</keyword>
<name>A0A5A7PKJ5_STRAF</name>
<dbReference type="EMBL" id="BKCP01004683">
    <property type="protein sequence ID" value="GER33168.1"/>
    <property type="molecule type" value="Genomic_DNA"/>
</dbReference>
<keyword evidence="3" id="KW-1185">Reference proteome</keyword>
<keyword evidence="2" id="KW-0378">Hydrolase</keyword>
<gene>
    <name evidence="2" type="ORF">STAS_09288</name>
</gene>
<dbReference type="GO" id="GO:0016787">
    <property type="term" value="F:hydrolase activity"/>
    <property type="evidence" value="ECO:0007669"/>
    <property type="project" value="UniProtKB-KW"/>
</dbReference>
<proteinExistence type="predicted"/>